<dbReference type="RefSeq" id="WP_153481090.1">
    <property type="nucleotide sequence ID" value="NZ_VWNA01000001.1"/>
</dbReference>
<dbReference type="SUPFAM" id="SSF46785">
    <property type="entry name" value="Winged helix' DNA-binding domain"/>
    <property type="match status" value="1"/>
</dbReference>
<dbReference type="GO" id="GO:0009384">
    <property type="term" value="F:N-acylmannosamine kinase activity"/>
    <property type="evidence" value="ECO:0007669"/>
    <property type="project" value="TreeGrafter"/>
</dbReference>
<dbReference type="Gene3D" id="1.10.10.10">
    <property type="entry name" value="Winged helix-like DNA-binding domain superfamily/Winged helix DNA-binding domain"/>
    <property type="match status" value="1"/>
</dbReference>
<dbReference type="Proteomes" id="UP000332515">
    <property type="component" value="Unassembled WGS sequence"/>
</dbReference>
<comment type="caution">
    <text evidence="2">The sequence shown here is derived from an EMBL/GenBank/DDBJ whole genome shotgun (WGS) entry which is preliminary data.</text>
</comment>
<name>A0A6A7Y6F7_9HYPH</name>
<dbReference type="InterPro" id="IPR049874">
    <property type="entry name" value="ROK_cs"/>
</dbReference>
<evidence type="ECO:0000313" key="3">
    <source>
        <dbReference type="Proteomes" id="UP000332515"/>
    </source>
</evidence>
<dbReference type="Gene3D" id="3.30.420.40">
    <property type="match status" value="2"/>
</dbReference>
<dbReference type="Pfam" id="PF00480">
    <property type="entry name" value="ROK"/>
    <property type="match status" value="1"/>
</dbReference>
<dbReference type="PROSITE" id="PS01125">
    <property type="entry name" value="ROK"/>
    <property type="match status" value="1"/>
</dbReference>
<gene>
    <name evidence="2" type="ORF">F0357_10945</name>
</gene>
<proteinExistence type="inferred from homology"/>
<dbReference type="PANTHER" id="PTHR18964:SF169">
    <property type="entry name" value="N-ACETYLMANNOSAMINE KINASE"/>
    <property type="match status" value="1"/>
</dbReference>
<dbReference type="Pfam" id="PF13412">
    <property type="entry name" value="HTH_24"/>
    <property type="match status" value="1"/>
</dbReference>
<dbReference type="GO" id="GO:0019262">
    <property type="term" value="P:N-acetylneuraminate catabolic process"/>
    <property type="evidence" value="ECO:0007669"/>
    <property type="project" value="TreeGrafter"/>
</dbReference>
<sequence>MRAPSLGKNHEFTKRLNRQTVLDLIRRGQVSSRAELARITGLSPQSISNITDELERAGLIEPVGKTYGGKGQPPTNFRLVADAAFGVGIHLDRDYLCGTLVDFDFAPQVRIERRLTATSLEGMHAEVRALIDAVLDEGAPPRERVWGIGVASPLLRDRHVLDTPSIEGSFWATFGSYALDRRLSEETGLAVVVENDANAGALGEATFGNGRDLKSFCYLFLGYGLGCGLVENGTIFRGGWGNAGEVGRLLVPVAGGGEDHLESVLSIEGLRRRVGAGESFDDPVAFAALVARHPEAVDAWIADAARHLRWVVSVLENVLDPQAVLIGSLLPEALIARLVAAAEPLHHTIAVRDDRAAPRLKLGHLERDLIALGAATTPILATLEADPGQNWILSGEPQEAYKT</sequence>
<dbReference type="EMBL" id="VWNA01000001">
    <property type="protein sequence ID" value="MQT13149.1"/>
    <property type="molecule type" value="Genomic_DNA"/>
</dbReference>
<evidence type="ECO:0000313" key="2">
    <source>
        <dbReference type="EMBL" id="MQT13149.1"/>
    </source>
</evidence>
<dbReference type="InterPro" id="IPR043129">
    <property type="entry name" value="ATPase_NBD"/>
</dbReference>
<organism evidence="2 3">
    <name type="scientific">Segnochrobactrum spirostomi</name>
    <dbReference type="NCBI Taxonomy" id="2608987"/>
    <lineage>
        <taxon>Bacteria</taxon>
        <taxon>Pseudomonadati</taxon>
        <taxon>Pseudomonadota</taxon>
        <taxon>Alphaproteobacteria</taxon>
        <taxon>Hyphomicrobiales</taxon>
        <taxon>Segnochrobactraceae</taxon>
        <taxon>Segnochrobactrum</taxon>
    </lineage>
</organism>
<dbReference type="AlphaFoldDB" id="A0A6A7Y6F7"/>
<keyword evidence="3" id="KW-1185">Reference proteome</keyword>
<dbReference type="InterPro" id="IPR036388">
    <property type="entry name" value="WH-like_DNA-bd_sf"/>
</dbReference>
<dbReference type="InterPro" id="IPR000600">
    <property type="entry name" value="ROK"/>
</dbReference>
<dbReference type="PANTHER" id="PTHR18964">
    <property type="entry name" value="ROK (REPRESSOR, ORF, KINASE) FAMILY"/>
    <property type="match status" value="1"/>
</dbReference>
<protein>
    <submittedName>
        <fullName evidence="2">ROK family transcriptional regulator</fullName>
    </submittedName>
</protein>
<reference evidence="2 3" key="1">
    <citation type="submission" date="2019-09" db="EMBL/GenBank/DDBJ databases">
        <title>Segnochrobactrum spirostomi gen. nov., sp. nov., isolated from the ciliate Spirostomum cf. yagiui and description of a novel family, Segnochrobactraceae fam. nov. within the order Rhizobiales of the class Alphaproteobacteria.</title>
        <authorList>
            <person name="Akter S."/>
            <person name="Shazib S.U.A."/>
            <person name="Shin M.K."/>
        </authorList>
    </citation>
    <scope>NUCLEOTIDE SEQUENCE [LARGE SCALE GENOMIC DNA]</scope>
    <source>
        <strain evidence="2 3">Sp-1</strain>
    </source>
</reference>
<dbReference type="InterPro" id="IPR036390">
    <property type="entry name" value="WH_DNA-bd_sf"/>
</dbReference>
<accession>A0A6A7Y6F7</accession>
<evidence type="ECO:0000256" key="1">
    <source>
        <dbReference type="ARBA" id="ARBA00006479"/>
    </source>
</evidence>
<comment type="similarity">
    <text evidence="1">Belongs to the ROK (NagC/XylR) family.</text>
</comment>
<dbReference type="SUPFAM" id="SSF53067">
    <property type="entry name" value="Actin-like ATPase domain"/>
    <property type="match status" value="1"/>
</dbReference>